<keyword evidence="5" id="KW-1185">Reference proteome</keyword>
<evidence type="ECO:0000256" key="2">
    <source>
        <dbReference type="ARBA" id="ARBA00023235"/>
    </source>
</evidence>
<dbReference type="RefSeq" id="WP_114399846.1">
    <property type="nucleotide sequence ID" value="NZ_QEIM01000158.1"/>
</dbReference>
<dbReference type="Gene3D" id="3.10.310.10">
    <property type="entry name" value="Diaminopimelate Epimerase, Chain A, domain 1"/>
    <property type="match status" value="2"/>
</dbReference>
<dbReference type="PANTHER" id="PTHR13774">
    <property type="entry name" value="PHENAZINE BIOSYNTHESIS PROTEIN"/>
    <property type="match status" value="1"/>
</dbReference>
<protein>
    <submittedName>
        <fullName evidence="4">Oxidoreductase</fullName>
    </submittedName>
</protein>
<organism evidence="4 5">
    <name type="scientific">Marinitenerispora sediminis</name>
    <dbReference type="NCBI Taxonomy" id="1931232"/>
    <lineage>
        <taxon>Bacteria</taxon>
        <taxon>Bacillati</taxon>
        <taxon>Actinomycetota</taxon>
        <taxon>Actinomycetes</taxon>
        <taxon>Streptosporangiales</taxon>
        <taxon>Nocardiopsidaceae</taxon>
        <taxon>Marinitenerispora</taxon>
    </lineage>
</organism>
<accession>A0A368T1X2</accession>
<dbReference type="AlphaFoldDB" id="A0A368T1X2"/>
<dbReference type="NCBIfam" id="TIGR00654">
    <property type="entry name" value="PhzF_family"/>
    <property type="match status" value="1"/>
</dbReference>
<gene>
    <name evidence="4" type="ORF">DEF24_18645</name>
</gene>
<dbReference type="InterPro" id="IPR003719">
    <property type="entry name" value="Phenazine_PhzF-like"/>
</dbReference>
<keyword evidence="2" id="KW-0413">Isomerase</keyword>
<name>A0A368T1X2_9ACTN</name>
<evidence type="ECO:0000256" key="3">
    <source>
        <dbReference type="PIRSR" id="PIRSR016184-1"/>
    </source>
</evidence>
<reference evidence="4 5" key="1">
    <citation type="submission" date="2018-04" db="EMBL/GenBank/DDBJ databases">
        <title>Novel actinobacteria from marine sediment.</title>
        <authorList>
            <person name="Ng Z.Y."/>
            <person name="Tan G.Y.A."/>
        </authorList>
    </citation>
    <scope>NUCLEOTIDE SEQUENCE [LARGE SCALE GENOMIC DNA]</scope>
    <source>
        <strain evidence="4 5">TPS81</strain>
    </source>
</reference>
<dbReference type="SUPFAM" id="SSF54506">
    <property type="entry name" value="Diaminopimelate epimerase-like"/>
    <property type="match status" value="1"/>
</dbReference>
<dbReference type="Proteomes" id="UP000253318">
    <property type="component" value="Unassembled WGS sequence"/>
</dbReference>
<proteinExistence type="inferred from homology"/>
<dbReference type="GO" id="GO:0005737">
    <property type="term" value="C:cytoplasm"/>
    <property type="evidence" value="ECO:0007669"/>
    <property type="project" value="TreeGrafter"/>
</dbReference>
<evidence type="ECO:0000313" key="4">
    <source>
        <dbReference type="EMBL" id="RCV54931.1"/>
    </source>
</evidence>
<comment type="caution">
    <text evidence="4">The sequence shown here is derived from an EMBL/GenBank/DDBJ whole genome shotgun (WGS) entry which is preliminary data.</text>
</comment>
<evidence type="ECO:0000313" key="5">
    <source>
        <dbReference type="Proteomes" id="UP000253318"/>
    </source>
</evidence>
<dbReference type="PIRSF" id="PIRSF016184">
    <property type="entry name" value="PhzC_PhzF"/>
    <property type="match status" value="1"/>
</dbReference>
<dbReference type="OrthoDB" id="9788221at2"/>
<dbReference type="PANTHER" id="PTHR13774:SF17">
    <property type="entry name" value="PHENAZINE BIOSYNTHESIS-LIKE DOMAIN-CONTAINING PROTEIN"/>
    <property type="match status" value="1"/>
</dbReference>
<dbReference type="GO" id="GO:0016853">
    <property type="term" value="F:isomerase activity"/>
    <property type="evidence" value="ECO:0007669"/>
    <property type="project" value="UniProtKB-KW"/>
</dbReference>
<sequence length="274" mass="28933">MPSFRVVDAFTDRPFAGNPAAVLVLDGGYDPAWAQRVAAEFNLSETAFLRPADDPGAHYELRWFTPVTEVSLCGHATLAAAHALFEEGAKWLADPAGPIRFRTLHSGVLTVRRQDGLLWMDFPAHAPVATDVPEGLERVLGTQPVRTALGGTGDLLVEVAGESVLRGLTPDIPGLGAFAERGVIVTAAASAGAAHAFASRFFAPNAGVPEDPVTGSAHTVLAPYWAERLGRRAFEAVQCSARTGRLWLDLPTDPPGRVRIGGAAVTVTRGELLA</sequence>
<evidence type="ECO:0000256" key="1">
    <source>
        <dbReference type="ARBA" id="ARBA00008270"/>
    </source>
</evidence>
<dbReference type="Pfam" id="PF02567">
    <property type="entry name" value="PhzC-PhzF"/>
    <property type="match status" value="1"/>
</dbReference>
<feature type="active site" evidence="3">
    <location>
        <position position="45"/>
    </location>
</feature>
<comment type="similarity">
    <text evidence="1">Belongs to the PhzF family.</text>
</comment>
<dbReference type="EMBL" id="QEIN01000157">
    <property type="protein sequence ID" value="RCV54931.1"/>
    <property type="molecule type" value="Genomic_DNA"/>
</dbReference>